<proteinExistence type="predicted"/>
<keyword evidence="2" id="KW-1185">Reference proteome</keyword>
<evidence type="ECO:0000313" key="2">
    <source>
        <dbReference type="Proteomes" id="UP000094379"/>
    </source>
</evidence>
<dbReference type="AlphaFoldDB" id="A0A1E3GSG5"/>
<dbReference type="EMBL" id="MCRI01000011">
    <property type="protein sequence ID" value="ODN66990.1"/>
    <property type="molecule type" value="Genomic_DNA"/>
</dbReference>
<name>A0A1E3GSG5_9GAMM</name>
<reference evidence="1 2" key="1">
    <citation type="submission" date="2016-07" db="EMBL/GenBank/DDBJ databases">
        <title>Draft Genome Sequence of Methylophaga muralis Bur 1.</title>
        <authorList>
            <person name="Vasilenko O.V."/>
            <person name="Doronina N.V."/>
            <person name="Shmareva M.N."/>
            <person name="Tarlachkov S.V."/>
            <person name="Mustakhimov I."/>
            <person name="Trotsenko Y.A."/>
        </authorList>
    </citation>
    <scope>NUCLEOTIDE SEQUENCE [LARGE SCALE GENOMIC DNA]</scope>
    <source>
        <strain evidence="1 2">Bur 1</strain>
    </source>
</reference>
<evidence type="ECO:0000313" key="1">
    <source>
        <dbReference type="EMBL" id="ODN66990.1"/>
    </source>
</evidence>
<dbReference type="RefSeq" id="WP_245652085.1">
    <property type="nucleotide sequence ID" value="NZ_MCRI01000011.1"/>
</dbReference>
<dbReference type="PATRIC" id="fig|291169.3.peg.1390"/>
<dbReference type="STRING" id="291169.A9E74_01384"/>
<protein>
    <recommendedName>
        <fullName evidence="3">ATPase</fullName>
    </recommendedName>
</protein>
<comment type="caution">
    <text evidence="1">The sequence shown here is derived from an EMBL/GenBank/DDBJ whole genome shotgun (WGS) entry which is preliminary data.</text>
</comment>
<evidence type="ECO:0008006" key="3">
    <source>
        <dbReference type="Google" id="ProtNLM"/>
    </source>
</evidence>
<gene>
    <name evidence="1" type="ORF">A9E74_01384</name>
</gene>
<dbReference type="Proteomes" id="UP000094379">
    <property type="component" value="Unassembled WGS sequence"/>
</dbReference>
<organism evidence="1 2">
    <name type="scientific">Methylophaga muralis</name>
    <dbReference type="NCBI Taxonomy" id="291169"/>
    <lineage>
        <taxon>Bacteria</taxon>
        <taxon>Pseudomonadati</taxon>
        <taxon>Pseudomonadota</taxon>
        <taxon>Gammaproteobacteria</taxon>
        <taxon>Thiotrichales</taxon>
        <taxon>Piscirickettsiaceae</taxon>
        <taxon>Methylophaga</taxon>
    </lineage>
</organism>
<sequence length="126" mass="14988">MKVETLRDVLHWTSEFHQHLAECLKRGADKTENTRAQMLLNYLSEHEEKLGHAGHQFEVTGNEHALNTWCYEYFDKNPIVQHHHCDAPFAELSTTDIMQVIIHQHQQIIDLYRYLHDRADIDRQKN</sequence>
<accession>A0A1E3GSG5</accession>